<protein>
    <recommendedName>
        <fullName evidence="4">Sarcosine oxidase subunit gamma</fullName>
    </recommendedName>
</protein>
<dbReference type="EMBL" id="JAEKJZ010000003">
    <property type="protein sequence ID" value="MBN9672021.1"/>
    <property type="molecule type" value="Genomic_DNA"/>
</dbReference>
<dbReference type="Proteomes" id="UP000664096">
    <property type="component" value="Unassembled WGS sequence"/>
</dbReference>
<dbReference type="InterPro" id="IPR027266">
    <property type="entry name" value="TrmE/GcvT-like"/>
</dbReference>
<accession>A0A939EFZ6</accession>
<evidence type="ECO:0000313" key="2">
    <source>
        <dbReference type="EMBL" id="MBN9672021.1"/>
    </source>
</evidence>
<gene>
    <name evidence="2" type="ORF">JF539_16845</name>
</gene>
<proteinExistence type="predicted"/>
<evidence type="ECO:0000313" key="3">
    <source>
        <dbReference type="Proteomes" id="UP000664096"/>
    </source>
</evidence>
<organism evidence="2 3">
    <name type="scientific">Roseibium aggregatum</name>
    <dbReference type="NCBI Taxonomy" id="187304"/>
    <lineage>
        <taxon>Bacteria</taxon>
        <taxon>Pseudomonadati</taxon>
        <taxon>Pseudomonadota</taxon>
        <taxon>Alphaproteobacteria</taxon>
        <taxon>Hyphomicrobiales</taxon>
        <taxon>Stappiaceae</taxon>
        <taxon>Roseibium</taxon>
    </lineage>
</organism>
<feature type="region of interest" description="Disordered" evidence="1">
    <location>
        <begin position="1"/>
        <end position="28"/>
    </location>
</feature>
<dbReference type="SUPFAM" id="SSF103025">
    <property type="entry name" value="Folate-binding domain"/>
    <property type="match status" value="1"/>
</dbReference>
<dbReference type="AlphaFoldDB" id="A0A939EFZ6"/>
<feature type="compositionally biased region" description="Polar residues" evidence="1">
    <location>
        <begin position="1"/>
        <end position="13"/>
    </location>
</feature>
<reference evidence="2" key="1">
    <citation type="submission" date="2020-12" db="EMBL/GenBank/DDBJ databases">
        <title>Oil enriched cultivation method for isolating marine PHA-producing bacteria.</title>
        <authorList>
            <person name="Zheng W."/>
            <person name="Yu S."/>
            <person name="Huang Y."/>
        </authorList>
    </citation>
    <scope>NUCLEOTIDE SEQUENCE</scope>
    <source>
        <strain evidence="2">SY-2-12</strain>
    </source>
</reference>
<dbReference type="Gene3D" id="3.30.1360.120">
    <property type="entry name" value="Probable tRNA modification gtpase trme, domain 1"/>
    <property type="match status" value="1"/>
</dbReference>
<dbReference type="RefSeq" id="WP_207141859.1">
    <property type="nucleotide sequence ID" value="NZ_JAEKJZ010000003.1"/>
</dbReference>
<evidence type="ECO:0000256" key="1">
    <source>
        <dbReference type="SAM" id="MobiDB-lite"/>
    </source>
</evidence>
<comment type="caution">
    <text evidence="2">The sequence shown here is derived from an EMBL/GenBank/DDBJ whole genome shotgun (WGS) entry which is preliminary data.</text>
</comment>
<name>A0A939EFZ6_9HYPH</name>
<evidence type="ECO:0008006" key="4">
    <source>
        <dbReference type="Google" id="ProtNLM"/>
    </source>
</evidence>
<sequence>MTQDIASTVSPASIDQAMRSSPLAERLPQTDTIASADRNCVLDCTRSERFGLRGPGTMSWIASREMTAPEKVNAAVILPCGTALLRLGQEEVLFTAPPGGSGERLREIRQAWLESTLETKGYDAYREEGWAWFLVSGPAAPELMARISMTDLRPQGFPVNQVAQTRALHLDVVAVRFDRFGSPSYELFLDVSSAGFALDVLTETAEGLGSGFQFAELPPGA</sequence>